<feature type="transmembrane region" description="Helical" evidence="2">
    <location>
        <begin position="53"/>
        <end position="72"/>
    </location>
</feature>
<dbReference type="EMBL" id="JAAOAO010000835">
    <property type="protein sequence ID" value="KAF5530868.1"/>
    <property type="molecule type" value="Genomic_DNA"/>
</dbReference>
<accession>A0A8H5I7E2</accession>
<keyword evidence="4" id="KW-1185">Reference proteome</keyword>
<keyword evidence="2" id="KW-0812">Transmembrane</keyword>
<evidence type="ECO:0000256" key="2">
    <source>
        <dbReference type="SAM" id="Phobius"/>
    </source>
</evidence>
<dbReference type="CDD" id="cd22997">
    <property type="entry name" value="GT_LH"/>
    <property type="match status" value="1"/>
</dbReference>
<reference evidence="3 4" key="1">
    <citation type="submission" date="2020-05" db="EMBL/GenBank/DDBJ databases">
        <title>Identification and distribution of gene clusters putatively required for synthesis of sphingolipid metabolism inhibitors in phylogenetically diverse species of the filamentous fungus Fusarium.</title>
        <authorList>
            <person name="Kim H.-S."/>
            <person name="Busman M."/>
            <person name="Brown D.W."/>
            <person name="Divon H."/>
            <person name="Uhlig S."/>
            <person name="Proctor R.H."/>
        </authorList>
    </citation>
    <scope>NUCLEOTIDE SEQUENCE [LARGE SCALE GENOMIC DNA]</scope>
    <source>
        <strain evidence="3 4">NRRL 25196</strain>
    </source>
</reference>
<sequence>MKILCQMLPQIWPRGYKRVDSSNSLEDAVTPEKNTPGLKLVAKRLLRLPLKTISILIAALLILPGLIALTSLKGRAFLAGEIATGQAYDTYPQADMAKLPSKDRRLSIVLSANMQSHHECAGIGSKGWKGGSHLAKITGTLGYLDSVSKPDTPDENRLEENDIVVLADSYDVWFQLPPEILLKRYHEANRQADHRLASQWNGRGKPPMEQTIINQPKRNASFPRHQAPSSAAINSPKVQPAKTPTGRIPTTTPKYFTIYDPNISTAEAWLVQSAI</sequence>
<proteinExistence type="predicted"/>
<dbReference type="AlphaFoldDB" id="A0A8H5I7E2"/>
<gene>
    <name evidence="3" type="ORF">FNAPI_13452</name>
</gene>
<keyword evidence="2" id="KW-0472">Membrane</keyword>
<keyword evidence="2" id="KW-1133">Transmembrane helix</keyword>
<feature type="compositionally biased region" description="Polar residues" evidence="1">
    <location>
        <begin position="227"/>
        <end position="237"/>
    </location>
</feature>
<evidence type="ECO:0000313" key="3">
    <source>
        <dbReference type="EMBL" id="KAF5530868.1"/>
    </source>
</evidence>
<dbReference type="Proteomes" id="UP000574317">
    <property type="component" value="Unassembled WGS sequence"/>
</dbReference>
<evidence type="ECO:0000256" key="1">
    <source>
        <dbReference type="SAM" id="MobiDB-lite"/>
    </source>
</evidence>
<feature type="region of interest" description="Disordered" evidence="1">
    <location>
        <begin position="220"/>
        <end position="249"/>
    </location>
</feature>
<comment type="caution">
    <text evidence="3">The sequence shown here is derived from an EMBL/GenBank/DDBJ whole genome shotgun (WGS) entry which is preliminary data.</text>
</comment>
<protein>
    <submittedName>
        <fullName evidence="3">Uncharacterized protein</fullName>
    </submittedName>
</protein>
<evidence type="ECO:0000313" key="4">
    <source>
        <dbReference type="Proteomes" id="UP000574317"/>
    </source>
</evidence>
<name>A0A8H5I7E2_9HYPO</name>
<organism evidence="3 4">
    <name type="scientific">Fusarium napiforme</name>
    <dbReference type="NCBI Taxonomy" id="42672"/>
    <lineage>
        <taxon>Eukaryota</taxon>
        <taxon>Fungi</taxon>
        <taxon>Dikarya</taxon>
        <taxon>Ascomycota</taxon>
        <taxon>Pezizomycotina</taxon>
        <taxon>Sordariomycetes</taxon>
        <taxon>Hypocreomycetidae</taxon>
        <taxon>Hypocreales</taxon>
        <taxon>Nectriaceae</taxon>
        <taxon>Fusarium</taxon>
        <taxon>Fusarium fujikuroi species complex</taxon>
    </lineage>
</organism>